<evidence type="ECO:0000259" key="5">
    <source>
        <dbReference type="Pfam" id="PF04542"/>
    </source>
</evidence>
<protein>
    <submittedName>
        <fullName evidence="7">Sigma-70 family RNA polymerase sigma factor</fullName>
    </submittedName>
</protein>
<dbReference type="InterPro" id="IPR013325">
    <property type="entry name" value="RNA_pol_sigma_r2"/>
</dbReference>
<dbReference type="SUPFAM" id="SSF88659">
    <property type="entry name" value="Sigma3 and sigma4 domains of RNA polymerase sigma factors"/>
    <property type="match status" value="1"/>
</dbReference>
<dbReference type="InterPro" id="IPR013324">
    <property type="entry name" value="RNA_pol_sigma_r3/r4-like"/>
</dbReference>
<dbReference type="PANTHER" id="PTHR43133:SF51">
    <property type="entry name" value="RNA POLYMERASE SIGMA FACTOR"/>
    <property type="match status" value="1"/>
</dbReference>
<organism evidence="7 8">
    <name type="scientific">Gemmata palustris</name>
    <dbReference type="NCBI Taxonomy" id="2822762"/>
    <lineage>
        <taxon>Bacteria</taxon>
        <taxon>Pseudomonadati</taxon>
        <taxon>Planctomycetota</taxon>
        <taxon>Planctomycetia</taxon>
        <taxon>Gemmatales</taxon>
        <taxon>Gemmataceae</taxon>
        <taxon>Gemmata</taxon>
    </lineage>
</organism>
<comment type="similarity">
    <text evidence="1">Belongs to the sigma-70 factor family. ECF subfamily.</text>
</comment>
<evidence type="ECO:0000313" key="7">
    <source>
        <dbReference type="EMBL" id="MBP3955202.1"/>
    </source>
</evidence>
<dbReference type="NCBIfam" id="TIGR02989">
    <property type="entry name" value="Sig-70_gvs1"/>
    <property type="match status" value="1"/>
</dbReference>
<dbReference type="Pfam" id="PF08281">
    <property type="entry name" value="Sigma70_r4_2"/>
    <property type="match status" value="1"/>
</dbReference>
<dbReference type="EMBL" id="JAGKQQ010000001">
    <property type="protein sequence ID" value="MBP3955202.1"/>
    <property type="molecule type" value="Genomic_DNA"/>
</dbReference>
<dbReference type="PANTHER" id="PTHR43133">
    <property type="entry name" value="RNA POLYMERASE ECF-TYPE SIGMA FACTO"/>
    <property type="match status" value="1"/>
</dbReference>
<evidence type="ECO:0000256" key="4">
    <source>
        <dbReference type="ARBA" id="ARBA00023163"/>
    </source>
</evidence>
<dbReference type="Pfam" id="PF04542">
    <property type="entry name" value="Sigma70_r2"/>
    <property type="match status" value="1"/>
</dbReference>
<dbReference type="InterPro" id="IPR007627">
    <property type="entry name" value="RNA_pol_sigma70_r2"/>
</dbReference>
<proteinExistence type="inferred from homology"/>
<feature type="domain" description="RNA polymerase sigma-70 region 2" evidence="5">
    <location>
        <begin position="35"/>
        <end position="102"/>
    </location>
</feature>
<dbReference type="Gene3D" id="1.10.1740.10">
    <property type="match status" value="1"/>
</dbReference>
<name>A0ABS5BNE8_9BACT</name>
<dbReference type="InterPro" id="IPR013249">
    <property type="entry name" value="RNA_pol_sigma70_r4_t2"/>
</dbReference>
<evidence type="ECO:0000256" key="1">
    <source>
        <dbReference type="ARBA" id="ARBA00010641"/>
    </source>
</evidence>
<dbReference type="Proteomes" id="UP000676565">
    <property type="component" value="Unassembled WGS sequence"/>
</dbReference>
<dbReference type="Gene3D" id="1.10.10.10">
    <property type="entry name" value="Winged helix-like DNA-binding domain superfamily/Winged helix DNA-binding domain"/>
    <property type="match status" value="1"/>
</dbReference>
<sequence length="197" mass="22331">MIVEHDSEQTGPATLEADRIVADVLAGDTPAFAGLVRLYQESVWRIAAAVLRDRDATENLVQQVFVDAYFHLDQYAPGTDFGAWVRTVARNRLRKELRAAGREDRRLAVYRERLAERLRAESGSANDDSENFVEALRGCRDQLPPRDAVLVNLRYEKGLSFEAIAEEQGQTPEAVQRMISRIRFRLRACIQNKLTDA</sequence>
<gene>
    <name evidence="7" type="ORF">J8F10_07895</name>
</gene>
<evidence type="ECO:0000256" key="2">
    <source>
        <dbReference type="ARBA" id="ARBA00023015"/>
    </source>
</evidence>
<accession>A0ABS5BNE8</accession>
<dbReference type="InterPro" id="IPR039425">
    <property type="entry name" value="RNA_pol_sigma-70-like"/>
</dbReference>
<feature type="domain" description="RNA polymerase sigma factor 70 region 4 type 2" evidence="6">
    <location>
        <begin position="136"/>
        <end position="183"/>
    </location>
</feature>
<dbReference type="NCBIfam" id="TIGR02937">
    <property type="entry name" value="sigma70-ECF"/>
    <property type="match status" value="1"/>
</dbReference>
<evidence type="ECO:0000259" key="6">
    <source>
        <dbReference type="Pfam" id="PF08281"/>
    </source>
</evidence>
<dbReference type="SUPFAM" id="SSF88946">
    <property type="entry name" value="Sigma2 domain of RNA polymerase sigma factors"/>
    <property type="match status" value="1"/>
</dbReference>
<keyword evidence="2" id="KW-0805">Transcription regulation</keyword>
<keyword evidence="8" id="KW-1185">Reference proteome</keyword>
<dbReference type="RefSeq" id="WP_210653293.1">
    <property type="nucleotide sequence ID" value="NZ_JAGKQQ010000001.1"/>
</dbReference>
<dbReference type="InterPro" id="IPR014331">
    <property type="entry name" value="RNA_pol_sigma70_ECF_RHOBA"/>
</dbReference>
<keyword evidence="3" id="KW-0731">Sigma factor</keyword>
<dbReference type="InterPro" id="IPR014284">
    <property type="entry name" value="RNA_pol_sigma-70_dom"/>
</dbReference>
<reference evidence="7 8" key="1">
    <citation type="submission" date="2021-04" db="EMBL/GenBank/DDBJ databases">
        <authorList>
            <person name="Ivanova A."/>
        </authorList>
    </citation>
    <scope>NUCLEOTIDE SEQUENCE [LARGE SCALE GENOMIC DNA]</scope>
    <source>
        <strain evidence="7 8">G18</strain>
    </source>
</reference>
<dbReference type="InterPro" id="IPR036388">
    <property type="entry name" value="WH-like_DNA-bd_sf"/>
</dbReference>
<evidence type="ECO:0000256" key="3">
    <source>
        <dbReference type="ARBA" id="ARBA00023082"/>
    </source>
</evidence>
<evidence type="ECO:0000313" key="8">
    <source>
        <dbReference type="Proteomes" id="UP000676565"/>
    </source>
</evidence>
<keyword evidence="4" id="KW-0804">Transcription</keyword>
<comment type="caution">
    <text evidence="7">The sequence shown here is derived from an EMBL/GenBank/DDBJ whole genome shotgun (WGS) entry which is preliminary data.</text>
</comment>